<keyword evidence="2" id="KW-1185">Reference proteome</keyword>
<dbReference type="Ensembl" id="ENSMMST00000007007.1">
    <property type="protein sequence ID" value="ENSMMSP00000006375.1"/>
    <property type="gene ID" value="ENSMMSG00000004886.1"/>
</dbReference>
<dbReference type="GeneTree" id="ENSGT01030000240140"/>
<proteinExistence type="predicted"/>
<accession>A0A8C6D4N1</accession>
<reference evidence="1" key="2">
    <citation type="submission" date="2025-09" db="UniProtKB">
        <authorList>
            <consortium name="Ensembl"/>
        </authorList>
    </citation>
    <scope>IDENTIFICATION</scope>
</reference>
<evidence type="ECO:0000313" key="2">
    <source>
        <dbReference type="Proteomes" id="UP000694544"/>
    </source>
</evidence>
<protein>
    <submittedName>
        <fullName evidence="1">Uncharacterized protein</fullName>
    </submittedName>
</protein>
<reference evidence="1" key="1">
    <citation type="submission" date="2025-08" db="UniProtKB">
        <authorList>
            <consortium name="Ensembl"/>
        </authorList>
    </citation>
    <scope>IDENTIFICATION</scope>
</reference>
<evidence type="ECO:0000313" key="1">
    <source>
        <dbReference type="Ensembl" id="ENSMMSP00000006375.1"/>
    </source>
</evidence>
<name>A0A8C6D4N1_MOSMO</name>
<dbReference type="Proteomes" id="UP000694544">
    <property type="component" value="Unplaced"/>
</dbReference>
<organism evidence="1 2">
    <name type="scientific">Moschus moschiferus</name>
    <name type="common">Siberian musk deer</name>
    <name type="synonym">Moschus sibiricus</name>
    <dbReference type="NCBI Taxonomy" id="68415"/>
    <lineage>
        <taxon>Eukaryota</taxon>
        <taxon>Metazoa</taxon>
        <taxon>Chordata</taxon>
        <taxon>Craniata</taxon>
        <taxon>Vertebrata</taxon>
        <taxon>Euteleostomi</taxon>
        <taxon>Mammalia</taxon>
        <taxon>Eutheria</taxon>
        <taxon>Laurasiatheria</taxon>
        <taxon>Artiodactyla</taxon>
        <taxon>Ruminantia</taxon>
        <taxon>Pecora</taxon>
        <taxon>Moschidae</taxon>
        <taxon>Moschus</taxon>
    </lineage>
</organism>
<sequence length="86" mass="9569">MHSQPSFSLENIGCMPCEALDATEIFQFCEQVCSLAICTTPTSGSELSKALLQTNQEKISLWLSPWRRGMGYLGRAHSIFFSEHLG</sequence>
<dbReference type="AlphaFoldDB" id="A0A8C6D4N1"/>